<dbReference type="PIRSF" id="PIRSF031551">
    <property type="entry name" value="DUF1706"/>
    <property type="match status" value="1"/>
</dbReference>
<reference evidence="2" key="1">
    <citation type="submission" date="2020-06" db="EMBL/GenBank/DDBJ databases">
        <authorList>
            <person name="Dong N."/>
        </authorList>
    </citation>
    <scope>NUCLEOTIDE SEQUENCE</scope>
    <source>
        <strain evidence="2">R655-4</strain>
    </source>
</reference>
<dbReference type="Proteomes" id="UP001170959">
    <property type="component" value="Unassembled WGS sequence"/>
</dbReference>
<organism evidence="2 3">
    <name type="scientific">Empedobacter brevis</name>
    <dbReference type="NCBI Taxonomy" id="247"/>
    <lineage>
        <taxon>Bacteria</taxon>
        <taxon>Pseudomonadati</taxon>
        <taxon>Bacteroidota</taxon>
        <taxon>Flavobacteriia</taxon>
        <taxon>Flavobacteriales</taxon>
        <taxon>Weeksellaceae</taxon>
        <taxon>Empedobacter</taxon>
    </lineage>
</organism>
<dbReference type="PANTHER" id="PTHR40658">
    <property type="match status" value="1"/>
</dbReference>
<dbReference type="EMBL" id="JACAGJ010000001">
    <property type="protein sequence ID" value="MDM1070940.1"/>
    <property type="molecule type" value="Genomic_DNA"/>
</dbReference>
<protein>
    <submittedName>
        <fullName evidence="2">ClbS/DfsB family four-helix bundle protein</fullName>
    </submittedName>
</protein>
<dbReference type="InterPro" id="IPR012550">
    <property type="entry name" value="DUF1706"/>
</dbReference>
<accession>A0AAJ1V7K4</accession>
<dbReference type="Gene3D" id="1.20.120.450">
    <property type="entry name" value="dinb family like domain"/>
    <property type="match status" value="1"/>
</dbReference>
<evidence type="ECO:0000256" key="1">
    <source>
        <dbReference type="SAM" id="Coils"/>
    </source>
</evidence>
<dbReference type="AlphaFoldDB" id="A0AAJ1V7K4"/>
<dbReference type="Pfam" id="PF08020">
    <property type="entry name" value="DUF1706"/>
    <property type="match status" value="1"/>
</dbReference>
<keyword evidence="1" id="KW-0175">Coiled coil</keyword>
<dbReference type="PANTHER" id="PTHR40658:SF3">
    <property type="entry name" value="CLBS_DFSB FAMILY FOUR-HELIX BUNDLE PROTEIN"/>
    <property type="match status" value="1"/>
</dbReference>
<feature type="coiled-coil region" evidence="1">
    <location>
        <begin position="11"/>
        <end position="38"/>
    </location>
</feature>
<dbReference type="InterPro" id="IPR034660">
    <property type="entry name" value="DinB/YfiT-like"/>
</dbReference>
<reference evidence="2" key="2">
    <citation type="journal article" date="2022" name="Sci. Total Environ.">
        <title>Prevalence, transmission, and molecular epidemiology of tet(X)-positive bacteria among humans, animals, and environmental niches in China: An epidemiological, and genomic-based study.</title>
        <authorList>
            <person name="Dong N."/>
            <person name="Zeng Y."/>
            <person name="Cai C."/>
            <person name="Sun C."/>
            <person name="Lu J."/>
            <person name="Liu C."/>
            <person name="Zhou H."/>
            <person name="Sun Q."/>
            <person name="Shu L."/>
            <person name="Wang H."/>
            <person name="Wang Y."/>
            <person name="Wang S."/>
            <person name="Wu C."/>
            <person name="Chan E.W."/>
            <person name="Chen G."/>
            <person name="Shen Z."/>
            <person name="Chen S."/>
            <person name="Zhang R."/>
        </authorList>
    </citation>
    <scope>NUCLEOTIDE SEQUENCE</scope>
    <source>
        <strain evidence="2">R655-4</strain>
    </source>
</reference>
<name>A0AAJ1V7K4_9FLAO</name>
<evidence type="ECO:0000313" key="3">
    <source>
        <dbReference type="Proteomes" id="UP001170959"/>
    </source>
</evidence>
<comment type="caution">
    <text evidence="2">The sequence shown here is derived from an EMBL/GenBank/DDBJ whole genome shotgun (WGS) entry which is preliminary data.</text>
</comment>
<dbReference type="RefSeq" id="WP_276679997.1">
    <property type="nucleotide sequence ID" value="NZ_DKNA01000001.1"/>
</dbReference>
<sequence>MAVPTNKEELLKAIETNYEKLKNELATVSYDMSALQNLEGHAKGTTMSINNLLSYLIGWGKLVLKWNDKKERNEPVDFPETGYKWNELGKLAQKFYQEYKDDDFETLEIKLDETVHQILDLIHRKSNQELYEVSWYEKWTLGRMIQFNTASPYTNARGRIRKWKKLQGK</sequence>
<proteinExistence type="predicted"/>
<gene>
    <name evidence="2" type="ORF">HX001_00370</name>
</gene>
<evidence type="ECO:0000313" key="2">
    <source>
        <dbReference type="EMBL" id="MDM1070940.1"/>
    </source>
</evidence>